<reference evidence="1" key="1">
    <citation type="submission" date="2019-08" db="EMBL/GenBank/DDBJ databases">
        <title>Genome sequence of Clostridiales bacterium MT110.</title>
        <authorList>
            <person name="Cao J."/>
        </authorList>
    </citation>
    <scope>NUCLEOTIDE SEQUENCE</scope>
    <source>
        <strain evidence="1">MT110</strain>
    </source>
</reference>
<accession>A0ACD1AEI6</accession>
<sequence>MQEMQNGETINEEVQRKRAHRYDMSGLKLVFWGLILTAINVRIQGFDIVPDPIGYIMAIIGLGRVTVYDSHFENAKKFALILLVLSLINVYQAPATDSVGSAGAFGESTASVLFSAGIFGSVPLLAMVFLLMGFACSIFFAYYICMGLKNLLSAVGDQTLAGLCDERWKLMMASEIGLMAALLLVLVGVPFGEILVMLFGALALIALILFILLIHHSNTSIHGKEVS</sequence>
<keyword evidence="2" id="KW-1185">Reference proteome</keyword>
<proteinExistence type="predicted"/>
<gene>
    <name evidence="1" type="ORF">FRZ06_17100</name>
</gene>
<evidence type="ECO:0000313" key="1">
    <source>
        <dbReference type="EMBL" id="QOX64940.1"/>
    </source>
</evidence>
<dbReference type="EMBL" id="CP042469">
    <property type="protein sequence ID" value="QOX64940.1"/>
    <property type="molecule type" value="Genomic_DNA"/>
</dbReference>
<protein>
    <submittedName>
        <fullName evidence="1">Uncharacterized protein</fullName>
    </submittedName>
</protein>
<evidence type="ECO:0000313" key="2">
    <source>
        <dbReference type="Proteomes" id="UP000594014"/>
    </source>
</evidence>
<name>A0ACD1AEI6_9FIRM</name>
<dbReference type="Proteomes" id="UP000594014">
    <property type="component" value="Chromosome"/>
</dbReference>
<organism evidence="1 2">
    <name type="scientific">Anoxybacterium hadale</name>
    <dbReference type="NCBI Taxonomy" id="3408580"/>
    <lineage>
        <taxon>Bacteria</taxon>
        <taxon>Bacillati</taxon>
        <taxon>Bacillota</taxon>
        <taxon>Clostridia</taxon>
        <taxon>Peptostreptococcales</taxon>
        <taxon>Anaerovoracaceae</taxon>
        <taxon>Anoxybacterium</taxon>
    </lineage>
</organism>